<dbReference type="SUPFAM" id="SSF141694">
    <property type="entry name" value="AF2212/PG0164-like"/>
    <property type="match status" value="1"/>
</dbReference>
<comment type="caution">
    <text evidence="1">The sequence shown here is derived from an EMBL/GenBank/DDBJ whole genome shotgun (WGS) entry which is preliminary data.</text>
</comment>
<evidence type="ECO:0000313" key="1">
    <source>
        <dbReference type="EMBL" id="CCQ51153.1"/>
    </source>
</evidence>
<dbReference type="Proteomes" id="UP000018348">
    <property type="component" value="Unassembled WGS sequence"/>
</dbReference>
<dbReference type="AlphaFoldDB" id="T2IDL1"/>
<evidence type="ECO:0000313" key="2">
    <source>
        <dbReference type="Proteomes" id="UP000018348"/>
    </source>
</evidence>
<protein>
    <submittedName>
        <fullName evidence="1">Programmed cell death antitoxin YdcD</fullName>
    </submittedName>
</protein>
<name>T2IDL1_CROWT</name>
<reference evidence="1 2" key="2">
    <citation type="submission" date="2013-09" db="EMBL/GenBank/DDBJ databases">
        <title>Whole genome comparison of six Crocosphaera watsonii strains with differing phenotypes.</title>
        <authorList>
            <person name="Bench S.R."/>
            <person name="Heller P."/>
            <person name="Frank I."/>
            <person name="Arciniega M."/>
            <person name="Shilova I.N."/>
            <person name="Zehr J.P."/>
        </authorList>
    </citation>
    <scope>NUCLEOTIDE SEQUENCE [LARGE SCALE GENOMIC DNA]</scope>
    <source>
        <strain evidence="1 2">WH 8502</strain>
    </source>
</reference>
<organism evidence="1 2">
    <name type="scientific">Crocosphaera watsonii WH 8502</name>
    <dbReference type="NCBI Taxonomy" id="423474"/>
    <lineage>
        <taxon>Bacteria</taxon>
        <taxon>Bacillati</taxon>
        <taxon>Cyanobacteriota</taxon>
        <taxon>Cyanophyceae</taxon>
        <taxon>Oscillatoriophycideae</taxon>
        <taxon>Chroococcales</taxon>
        <taxon>Aphanothecaceae</taxon>
        <taxon>Crocosphaera</taxon>
    </lineage>
</organism>
<dbReference type="InterPro" id="IPR024069">
    <property type="entry name" value="AF2212-like_dom_sf"/>
</dbReference>
<sequence length="76" mass="8929">MMKQKITAIFNGEAFYPIEAFNLEPNTKVTLTIETQLTDKKQLKMMARDPDIIKEMNMINEEFMSTEMDGLREHED</sequence>
<accession>T2IDL1</accession>
<reference evidence="1 2" key="1">
    <citation type="submission" date="2013-01" db="EMBL/GenBank/DDBJ databases">
        <authorList>
            <person name="Bench S."/>
        </authorList>
    </citation>
    <scope>NUCLEOTIDE SEQUENCE [LARGE SCALE GENOMIC DNA]</scope>
    <source>
        <strain evidence="1 2">WH 8502</strain>
    </source>
</reference>
<dbReference type="EMBL" id="CAQK01000419">
    <property type="protein sequence ID" value="CCQ51153.1"/>
    <property type="molecule type" value="Genomic_DNA"/>
</dbReference>
<proteinExistence type="predicted"/>
<dbReference type="Gene3D" id="4.10.1150.10">
    <property type="entry name" value="AF2212/PG0164-like"/>
    <property type="match status" value="1"/>
</dbReference>
<gene>
    <name evidence="1" type="ORF">CWATWH8502_2423</name>
</gene>